<dbReference type="Gene3D" id="3.40.1590.10">
    <property type="entry name" value="NMB0488-like"/>
    <property type="match status" value="1"/>
</dbReference>
<accession>A0A1Y0IMC4</accession>
<keyword evidence="2" id="KW-1185">Reference proteome</keyword>
<evidence type="ECO:0000313" key="1">
    <source>
        <dbReference type="EMBL" id="ARU60494.1"/>
    </source>
</evidence>
<dbReference type="InterPro" id="IPR037891">
    <property type="entry name" value="Cdil-like_sf"/>
</dbReference>
<evidence type="ECO:0000313" key="2">
    <source>
        <dbReference type="Proteomes" id="UP000195437"/>
    </source>
</evidence>
<sequence>MIRLDFKMVSLYSASNGDLYILPRGISKKWGGAIIDLELPHFLESGYTDQMLESDVKQVVDDWNVMEPSEELKPSVIEKVVKVKGYVKAVKNMKYVSLEWNVEEGYTVIPTINSGKNGFDHLEDESISCGINLGAGALAQAIRTAIALSK</sequence>
<name>A0A1Y0IMC4_9BACL</name>
<dbReference type="Proteomes" id="UP000195437">
    <property type="component" value="Chromosome"/>
</dbReference>
<dbReference type="EMBL" id="CP021434">
    <property type="protein sequence ID" value="ARU60494.1"/>
    <property type="molecule type" value="Genomic_DNA"/>
</dbReference>
<dbReference type="SUPFAM" id="SSF160207">
    <property type="entry name" value="NMB0488-like"/>
    <property type="match status" value="1"/>
</dbReference>
<dbReference type="KEGG" id="tum:CBW65_04955"/>
<protein>
    <submittedName>
        <fullName evidence="1">Uncharacterized protein</fullName>
    </submittedName>
</protein>
<dbReference type="AlphaFoldDB" id="A0A1Y0IMC4"/>
<proteinExistence type="predicted"/>
<organism evidence="1 2">
    <name type="scientific">Tumebacillus avium</name>
    <dbReference type="NCBI Taxonomy" id="1903704"/>
    <lineage>
        <taxon>Bacteria</taxon>
        <taxon>Bacillati</taxon>
        <taxon>Bacillota</taxon>
        <taxon>Bacilli</taxon>
        <taxon>Bacillales</taxon>
        <taxon>Alicyclobacillaceae</taxon>
        <taxon>Tumebacillus</taxon>
    </lineage>
</organism>
<gene>
    <name evidence="1" type="ORF">CBW65_04955</name>
</gene>
<reference evidence="2" key="1">
    <citation type="submission" date="2017-05" db="EMBL/GenBank/DDBJ databases">
        <authorList>
            <person name="Sung H."/>
        </authorList>
    </citation>
    <scope>NUCLEOTIDE SEQUENCE [LARGE SCALE GENOMIC DNA]</scope>
    <source>
        <strain evidence="2">AR23208</strain>
    </source>
</reference>